<evidence type="ECO:0000313" key="1">
    <source>
        <dbReference type="EMBL" id="SPQ99734.1"/>
    </source>
</evidence>
<dbReference type="AlphaFoldDB" id="A0A3P3YHW4"/>
<sequence length="180" mass="19947">MHKYQRACCFRPSTVPHIATVAFLAGLGHALMLLPCDSNGEIYVADGRAVLHSSVLLQCVMDIYQEGGTADSYSTVRLDVATEELLTLAQFMNDVDDIVDACQWVTQNIPEHTEAEQIRRLLSAANRLDIHLFIITVGISLPLPGTQMRVLPPLEFFRERLALPTLNTVGPAITDPDFDR</sequence>
<evidence type="ECO:0000313" key="2">
    <source>
        <dbReference type="Proteomes" id="UP000290189"/>
    </source>
</evidence>
<gene>
    <name evidence="1" type="ORF">PLBR_LOCUS6949</name>
</gene>
<organism evidence="1 2">
    <name type="scientific">Plasmodiophora brassicae</name>
    <name type="common">Clubroot disease agent</name>
    <dbReference type="NCBI Taxonomy" id="37360"/>
    <lineage>
        <taxon>Eukaryota</taxon>
        <taxon>Sar</taxon>
        <taxon>Rhizaria</taxon>
        <taxon>Endomyxa</taxon>
        <taxon>Phytomyxea</taxon>
        <taxon>Plasmodiophorida</taxon>
        <taxon>Plasmodiophoridae</taxon>
        <taxon>Plasmodiophora</taxon>
    </lineage>
</organism>
<name>A0A3P3YHW4_PLABS</name>
<dbReference type="EMBL" id="OVEO01000012">
    <property type="protein sequence ID" value="SPQ99734.1"/>
    <property type="molecule type" value="Genomic_DNA"/>
</dbReference>
<geneLocation type="mitochondrion" evidence="1"/>
<dbReference type="Proteomes" id="UP000290189">
    <property type="component" value="Unassembled WGS sequence"/>
</dbReference>
<reference evidence="1 2" key="1">
    <citation type="submission" date="2018-03" db="EMBL/GenBank/DDBJ databases">
        <authorList>
            <person name="Fogelqvist J."/>
        </authorList>
    </citation>
    <scope>NUCLEOTIDE SEQUENCE [LARGE SCALE GENOMIC DNA]</scope>
</reference>
<accession>A0A3P3YHW4</accession>
<keyword evidence="1" id="KW-0496">Mitochondrion</keyword>
<protein>
    <submittedName>
        <fullName evidence="1">Uncharacterized protein</fullName>
    </submittedName>
</protein>
<proteinExistence type="predicted"/>